<dbReference type="HOGENOM" id="CLU_2884866_0_0_6"/>
<dbReference type="EMBL" id="CP000967">
    <property type="protein sequence ID" value="ACD61522.1"/>
    <property type="molecule type" value="Genomic_DNA"/>
</dbReference>
<proteinExistence type="predicted"/>
<dbReference type="KEGG" id="xop:PXO_06056"/>
<protein>
    <submittedName>
        <fullName evidence="1">Uncharacterized protein</fullName>
    </submittedName>
</protein>
<organism evidence="1 2">
    <name type="scientific">Xanthomonas oryzae pv. oryzae (strain PXO99A)</name>
    <dbReference type="NCBI Taxonomy" id="360094"/>
    <lineage>
        <taxon>Bacteria</taxon>
        <taxon>Pseudomonadati</taxon>
        <taxon>Pseudomonadota</taxon>
        <taxon>Gammaproteobacteria</taxon>
        <taxon>Lysobacterales</taxon>
        <taxon>Lysobacteraceae</taxon>
        <taxon>Xanthomonas</taxon>
    </lineage>
</organism>
<sequence length="63" mass="6553">MRSSNRPSASGVFRVPEEFPTIVQAAQGLGLDARSSSKAEIALYDGTMVGYTVTSIGNAVFSG</sequence>
<name>A0A0K0GRA0_XANOP</name>
<gene>
    <name evidence="1" type="ordered locus">PXO_06056</name>
</gene>
<dbReference type="Proteomes" id="UP000001740">
    <property type="component" value="Chromosome"/>
</dbReference>
<dbReference type="AlphaFoldDB" id="A0A0K0GRA0"/>
<accession>A0A0K0GRA0</accession>
<evidence type="ECO:0000313" key="1">
    <source>
        <dbReference type="EMBL" id="ACD61522.1"/>
    </source>
</evidence>
<evidence type="ECO:0000313" key="2">
    <source>
        <dbReference type="Proteomes" id="UP000001740"/>
    </source>
</evidence>
<reference evidence="1 2" key="1">
    <citation type="journal article" date="2008" name="BMC Genomics">
        <title>Genome sequence and rapid evolution of the rice pathogen Xanthomonas oryzae pv. oryzae PXO99A.</title>
        <authorList>
            <person name="Salzberg S.L."/>
            <person name="Sommer D.D."/>
            <person name="Schatz M.C."/>
            <person name="Phillippy A.M."/>
            <person name="Rabinowicz P.D."/>
            <person name="Tsuge S."/>
            <person name="Furutani A."/>
            <person name="Ochiai H."/>
            <person name="Delcher A.L."/>
            <person name="Kelley D."/>
            <person name="Madupu R."/>
            <person name="Puiu D."/>
            <person name="Radune D."/>
            <person name="Shumway M."/>
            <person name="Trapnell C."/>
            <person name="Aparna G."/>
            <person name="Jha G."/>
            <person name="Pandey A."/>
            <person name="Patil P.B."/>
            <person name="Ishihara H."/>
            <person name="Meyer D.F."/>
            <person name="Szurek B."/>
            <person name="Verdier V."/>
            <person name="Koebnik R."/>
            <person name="Dow J.M."/>
            <person name="Ryan R.P."/>
            <person name="Hirata H."/>
            <person name="Tsuyumu S."/>
            <person name="Won Lee S."/>
            <person name="Seo Y.S."/>
            <person name="Sriariyanum M."/>
            <person name="Ronald P.C."/>
            <person name="Sonti R.V."/>
            <person name="Van Sluys M.A."/>
            <person name="Leach J.E."/>
            <person name="White F.F."/>
            <person name="Bogdanove A.J."/>
        </authorList>
    </citation>
    <scope>NUCLEOTIDE SEQUENCE [LARGE SCALE GENOMIC DNA]</scope>
    <source>
        <strain evidence="1 2">PXO99A</strain>
    </source>
</reference>